<feature type="region of interest" description="Disordered" evidence="1">
    <location>
        <begin position="76"/>
        <end position="174"/>
    </location>
</feature>
<proteinExistence type="predicted"/>
<dbReference type="Gramene" id="PGSC0003DMT400093062">
    <property type="protein sequence ID" value="PGSC0003DMT400093062"/>
    <property type="gene ID" value="PGSC0003DMG400042633"/>
</dbReference>
<organism evidence="2 3">
    <name type="scientific">Solanum tuberosum</name>
    <name type="common">Potato</name>
    <dbReference type="NCBI Taxonomy" id="4113"/>
    <lineage>
        <taxon>Eukaryota</taxon>
        <taxon>Viridiplantae</taxon>
        <taxon>Streptophyta</taxon>
        <taxon>Embryophyta</taxon>
        <taxon>Tracheophyta</taxon>
        <taxon>Spermatophyta</taxon>
        <taxon>Magnoliopsida</taxon>
        <taxon>eudicotyledons</taxon>
        <taxon>Gunneridae</taxon>
        <taxon>Pentapetalae</taxon>
        <taxon>asterids</taxon>
        <taxon>lamiids</taxon>
        <taxon>Solanales</taxon>
        <taxon>Solanaceae</taxon>
        <taxon>Solanoideae</taxon>
        <taxon>Solaneae</taxon>
        <taxon>Solanum</taxon>
    </lineage>
</organism>
<dbReference type="HOGENOM" id="CLU_1542745_0_0_1"/>
<dbReference type="InParanoid" id="M1DR63"/>
<feature type="region of interest" description="Disordered" evidence="1">
    <location>
        <begin position="1"/>
        <end position="22"/>
    </location>
</feature>
<dbReference type="PaxDb" id="4113-PGSC0003DMT400093062"/>
<evidence type="ECO:0000313" key="2">
    <source>
        <dbReference type="EnsemblPlants" id="PGSC0003DMT400093062"/>
    </source>
</evidence>
<name>M1DR63_SOLTU</name>
<feature type="compositionally biased region" description="Basic and acidic residues" evidence="1">
    <location>
        <begin position="110"/>
        <end position="121"/>
    </location>
</feature>
<accession>M1DR63</accession>
<feature type="compositionally biased region" description="Polar residues" evidence="1">
    <location>
        <begin position="123"/>
        <end position="157"/>
    </location>
</feature>
<protein>
    <submittedName>
        <fullName evidence="2">Uncharacterized protein</fullName>
    </submittedName>
</protein>
<dbReference type="Proteomes" id="UP000011115">
    <property type="component" value="Unassembled WGS sequence"/>
</dbReference>
<reference evidence="3" key="1">
    <citation type="journal article" date="2011" name="Nature">
        <title>Genome sequence and analysis of the tuber crop potato.</title>
        <authorList>
            <consortium name="The Potato Genome Sequencing Consortium"/>
        </authorList>
    </citation>
    <scope>NUCLEOTIDE SEQUENCE [LARGE SCALE GENOMIC DNA]</scope>
    <source>
        <strain evidence="3">cv. DM1-3 516 R44</strain>
    </source>
</reference>
<dbReference type="AlphaFoldDB" id="M1DR63"/>
<keyword evidence="3" id="KW-1185">Reference proteome</keyword>
<evidence type="ECO:0000256" key="1">
    <source>
        <dbReference type="SAM" id="MobiDB-lite"/>
    </source>
</evidence>
<sequence length="174" mass="19290">MQSSMEGNLGLKDIPSSSQSSLPVYDVGQVQIHAQDGMQQGEVAVLNPLLEQRHSSEVNQNDHNGKRHEKVTGYFPITKSDSPAVDPVNNSDNVPSRTDRDKSKILVPKDPGKIRQDHDAGGKSQTIGDQTKQAYHSNFPRISSNFDKMIPKSNTPQERIDQQMVNPPTYGQKE</sequence>
<evidence type="ECO:0000313" key="3">
    <source>
        <dbReference type="Proteomes" id="UP000011115"/>
    </source>
</evidence>
<dbReference type="EnsemblPlants" id="PGSC0003DMT400093062">
    <property type="protein sequence ID" value="PGSC0003DMT400093062"/>
    <property type="gene ID" value="PGSC0003DMG400042633"/>
</dbReference>
<reference evidence="2" key="2">
    <citation type="submission" date="2015-06" db="UniProtKB">
        <authorList>
            <consortium name="EnsemblPlants"/>
        </authorList>
    </citation>
    <scope>IDENTIFICATION</scope>
    <source>
        <strain evidence="2">DM1-3 516 R44</strain>
    </source>
</reference>